<keyword evidence="1" id="KW-0614">Plasmid</keyword>
<reference evidence="1 2" key="1">
    <citation type="journal article" date="2015" name="Genome Announc.">
        <title>Complete Genome Sequence of Methylobacterium aquaticum Strain 22A, Isolated from Racomitrium japonicum Moss.</title>
        <authorList>
            <person name="Tani A."/>
            <person name="Ogura Y."/>
            <person name="Hayashi T."/>
            <person name="Kimbara K."/>
        </authorList>
    </citation>
    <scope>NUCLEOTIDE SEQUENCE [LARGE SCALE GENOMIC DNA]</scope>
    <source>
        <strain evidence="1 2">MA-22A</strain>
        <plasmid evidence="2">Plasmid pMaq22A_3p DNA</plasmid>
    </source>
</reference>
<organism evidence="1 2">
    <name type="scientific">Methylobacterium aquaticum</name>
    <dbReference type="NCBI Taxonomy" id="270351"/>
    <lineage>
        <taxon>Bacteria</taxon>
        <taxon>Pseudomonadati</taxon>
        <taxon>Pseudomonadota</taxon>
        <taxon>Alphaproteobacteria</taxon>
        <taxon>Hyphomicrobiales</taxon>
        <taxon>Methylobacteriaceae</taxon>
        <taxon>Methylobacterium</taxon>
    </lineage>
</organism>
<reference evidence="2" key="2">
    <citation type="submission" date="2015-01" db="EMBL/GenBank/DDBJ databases">
        <title>Complete genome sequence of Methylobacterium aquaticum strain 22A.</title>
        <authorList>
            <person name="Tani A."/>
            <person name="Ogura Y."/>
            <person name="Hayashi T."/>
        </authorList>
    </citation>
    <scope>NUCLEOTIDE SEQUENCE [LARGE SCALE GENOMIC DNA]</scope>
    <source>
        <strain evidence="2">MA-22A</strain>
        <plasmid evidence="2">Plasmid pMaq22A_3p DNA</plasmid>
    </source>
</reference>
<gene>
    <name evidence="1" type="ORF">Maq22A_3p50265</name>
</gene>
<sequence>MLLSSRCRTLPVPGATMTCTVAEPAEPVTLETVAAALDALTEQLPPNPPPLFDPDRVLIYVPPGEDAAEAARRYLRWTWGAR</sequence>
<dbReference type="Proteomes" id="UP000061432">
    <property type="component" value="Plasmid pMaq22A_3p"/>
</dbReference>
<name>A0A0C6FXL5_9HYPH</name>
<protein>
    <submittedName>
        <fullName evidence="1">Uncharacterized protein</fullName>
    </submittedName>
</protein>
<dbReference type="PATRIC" id="fig|270351.10.peg.7489"/>
<evidence type="ECO:0000313" key="1">
    <source>
        <dbReference type="EMBL" id="BAQ50304.1"/>
    </source>
</evidence>
<geneLocation type="plasmid" evidence="2">
    <name>pMaq22A_3p DNA</name>
</geneLocation>
<evidence type="ECO:0000313" key="2">
    <source>
        <dbReference type="Proteomes" id="UP000061432"/>
    </source>
</evidence>
<dbReference type="KEGG" id="maqu:Maq22A_3p50265"/>
<proteinExistence type="predicted"/>
<dbReference type="EMBL" id="AP014707">
    <property type="protein sequence ID" value="BAQ50304.1"/>
    <property type="molecule type" value="Genomic_DNA"/>
</dbReference>
<accession>A0A0C6FXL5</accession>
<dbReference type="AlphaFoldDB" id="A0A0C6FXL5"/>